<sequence length="72" mass="8014">MHGREIQTDAGLGGLAVSTYQKALYNRRNHPADTAPEEQHEAAQPKQMIQQERQGEQGPEIKSRDKLQGEGC</sequence>
<proteinExistence type="predicted"/>
<dbReference type="Proteomes" id="UP000095287">
    <property type="component" value="Unplaced"/>
</dbReference>
<dbReference type="AlphaFoldDB" id="A0A1I8ASH6"/>
<name>A0A1I8ASH6_9BILA</name>
<evidence type="ECO:0000313" key="2">
    <source>
        <dbReference type="Proteomes" id="UP000095287"/>
    </source>
</evidence>
<evidence type="ECO:0000313" key="3">
    <source>
        <dbReference type="WBParaSite" id="L893_g8765.t1"/>
    </source>
</evidence>
<keyword evidence="2" id="KW-1185">Reference proteome</keyword>
<feature type="compositionally biased region" description="Basic and acidic residues" evidence="1">
    <location>
        <begin position="53"/>
        <end position="72"/>
    </location>
</feature>
<organism evidence="2 3">
    <name type="scientific">Steinernema glaseri</name>
    <dbReference type="NCBI Taxonomy" id="37863"/>
    <lineage>
        <taxon>Eukaryota</taxon>
        <taxon>Metazoa</taxon>
        <taxon>Ecdysozoa</taxon>
        <taxon>Nematoda</taxon>
        <taxon>Chromadorea</taxon>
        <taxon>Rhabditida</taxon>
        <taxon>Tylenchina</taxon>
        <taxon>Panagrolaimomorpha</taxon>
        <taxon>Strongyloidoidea</taxon>
        <taxon>Steinernematidae</taxon>
        <taxon>Steinernema</taxon>
    </lineage>
</organism>
<accession>A0A1I8ASH6</accession>
<evidence type="ECO:0000256" key="1">
    <source>
        <dbReference type="SAM" id="MobiDB-lite"/>
    </source>
</evidence>
<dbReference type="WBParaSite" id="L893_g8765.t1">
    <property type="protein sequence ID" value="L893_g8765.t1"/>
    <property type="gene ID" value="L893_g8765"/>
</dbReference>
<feature type="region of interest" description="Disordered" evidence="1">
    <location>
        <begin position="23"/>
        <end position="72"/>
    </location>
</feature>
<protein>
    <submittedName>
        <fullName evidence="3">Uncharacterized protein</fullName>
    </submittedName>
</protein>
<reference evidence="3" key="1">
    <citation type="submission" date="2016-11" db="UniProtKB">
        <authorList>
            <consortium name="WormBaseParasite"/>
        </authorList>
    </citation>
    <scope>IDENTIFICATION</scope>
</reference>